<name>A0A6B0SXL7_9EURY</name>
<evidence type="ECO:0000313" key="2">
    <source>
        <dbReference type="Proteomes" id="UP000437065"/>
    </source>
</evidence>
<accession>A0A6B0SXL7</accession>
<proteinExistence type="predicted"/>
<dbReference type="Proteomes" id="UP000437065">
    <property type="component" value="Unassembled WGS sequence"/>
</dbReference>
<dbReference type="EMBL" id="WUUS01000003">
    <property type="protein sequence ID" value="MXR40700.1"/>
    <property type="molecule type" value="Genomic_DNA"/>
</dbReference>
<reference evidence="1 2" key="1">
    <citation type="submission" date="2019-12" db="EMBL/GenBank/DDBJ databases">
        <title>Isolation and characterization of three novel carbon monoxide-oxidizing members of Halobacteria from salione crusts and soils.</title>
        <authorList>
            <person name="Myers M.R."/>
            <person name="King G.M."/>
        </authorList>
    </citation>
    <scope>NUCLEOTIDE SEQUENCE [LARGE SCALE GENOMIC DNA]</scope>
    <source>
        <strain evidence="1 2">WSA2</strain>
    </source>
</reference>
<dbReference type="AlphaFoldDB" id="A0A6B0SXL7"/>
<evidence type="ECO:0000313" key="1">
    <source>
        <dbReference type="EMBL" id="MXR40700.1"/>
    </source>
</evidence>
<keyword evidence="2" id="KW-1185">Reference proteome</keyword>
<comment type="caution">
    <text evidence="1">The sequence shown here is derived from an EMBL/GenBank/DDBJ whole genome shotgun (WGS) entry which is preliminary data.</text>
</comment>
<gene>
    <name evidence="1" type="ORF">GRX01_04980</name>
</gene>
<dbReference type="RefSeq" id="WP_159664090.1">
    <property type="nucleotide sequence ID" value="NZ_WUUS01000003.1"/>
</dbReference>
<organism evidence="1 2">
    <name type="scientific">Halobaculum saliterrae</name>
    <dbReference type="NCBI Taxonomy" id="2073113"/>
    <lineage>
        <taxon>Archaea</taxon>
        <taxon>Methanobacteriati</taxon>
        <taxon>Methanobacteriota</taxon>
        <taxon>Stenosarchaea group</taxon>
        <taxon>Halobacteria</taxon>
        <taxon>Halobacteriales</taxon>
        <taxon>Haloferacaceae</taxon>
        <taxon>Halobaculum</taxon>
    </lineage>
</organism>
<protein>
    <submittedName>
        <fullName evidence="1">Uncharacterized protein</fullName>
    </submittedName>
</protein>
<sequence length="52" mass="5395">MSIDLEDASFGVAEFSAIAADTGATTGDKTVINVIVTTSVRRSPLEILIIGK</sequence>